<dbReference type="Pfam" id="PF08246">
    <property type="entry name" value="Inhibitor_I29"/>
    <property type="match status" value="1"/>
</dbReference>
<dbReference type="AlphaFoldDB" id="A0A671VHW0"/>
<evidence type="ECO:0000313" key="9">
    <source>
        <dbReference type="Ensembl" id="ENSSAUP00010026458.1"/>
    </source>
</evidence>
<evidence type="ECO:0000259" key="7">
    <source>
        <dbReference type="SMART" id="SM00645"/>
    </source>
</evidence>
<evidence type="ECO:0000256" key="6">
    <source>
        <dbReference type="SAM" id="SignalP"/>
    </source>
</evidence>
<dbReference type="SUPFAM" id="SSF54001">
    <property type="entry name" value="Cysteine proteinases"/>
    <property type="match status" value="1"/>
</dbReference>
<dbReference type="InterPro" id="IPR000668">
    <property type="entry name" value="Peptidase_C1A_C"/>
</dbReference>
<reference evidence="9" key="3">
    <citation type="submission" date="2025-09" db="UniProtKB">
        <authorList>
            <consortium name="Ensembl"/>
        </authorList>
    </citation>
    <scope>IDENTIFICATION</scope>
</reference>
<dbReference type="PROSITE" id="PS00640">
    <property type="entry name" value="THIOL_PROTEASE_ASN"/>
    <property type="match status" value="1"/>
</dbReference>
<comment type="similarity">
    <text evidence="1">Belongs to the peptidase C1 family.</text>
</comment>
<dbReference type="PROSITE" id="PS00639">
    <property type="entry name" value="THIOL_PROTEASE_HIS"/>
    <property type="match status" value="1"/>
</dbReference>
<sequence>MSSLVCVSVSTGLMLGSILLFSLCLRAAATSDSWLDCHWNLWKVTYNKTYPNEEEESCRELWEENLKLITEHNLVASLGLHSYELSMNHMGDLVNGFIAQATLDLPSLDIFNLFNSDCSIFTNSSCAAKHGNVKSVSFCIQGAHRSCWAFSAVGALEGQLFKKTGKLVDLSPQNLVDCSSTPKYGNLGSDGGWVDSAFQYVIDNQGINSEASYPYTGRESQCHCNSSDRAANCSDYIRLPEGDEEALKQALGTIGPISVAVDSSRLEFIFYKRGVYSDAYCTKNLDHAMLAVGYGTLNGQDYWLVKNSWGTNWGEEGYIRMARNKNDQCGIAQFACYPIM</sequence>
<dbReference type="InterPro" id="IPR025660">
    <property type="entry name" value="Pept_his_AS"/>
</dbReference>
<proteinExistence type="inferred from homology"/>
<evidence type="ECO:0000256" key="5">
    <source>
        <dbReference type="ARBA" id="ARBA00023157"/>
    </source>
</evidence>
<dbReference type="CDD" id="cd02248">
    <property type="entry name" value="Peptidase_C1A"/>
    <property type="match status" value="1"/>
</dbReference>
<reference evidence="9" key="1">
    <citation type="submission" date="2021-04" db="EMBL/GenBank/DDBJ databases">
        <authorList>
            <consortium name="Wellcome Sanger Institute Data Sharing"/>
        </authorList>
    </citation>
    <scope>NUCLEOTIDE SEQUENCE [LARGE SCALE GENOMIC DNA]</scope>
</reference>
<dbReference type="InParanoid" id="A0A671VHW0"/>
<keyword evidence="3" id="KW-0378">Hydrolase</keyword>
<evidence type="ECO:0000256" key="4">
    <source>
        <dbReference type="ARBA" id="ARBA00022807"/>
    </source>
</evidence>
<dbReference type="SMART" id="SM00848">
    <property type="entry name" value="Inhibitor_I29"/>
    <property type="match status" value="1"/>
</dbReference>
<dbReference type="Gene3D" id="3.90.70.10">
    <property type="entry name" value="Cysteine proteinases"/>
    <property type="match status" value="1"/>
</dbReference>
<dbReference type="PANTHER" id="PTHR12411">
    <property type="entry name" value="CYSTEINE PROTEASE FAMILY C1-RELATED"/>
    <property type="match status" value="1"/>
</dbReference>
<keyword evidence="6" id="KW-0732">Signal</keyword>
<keyword evidence="2" id="KW-0645">Protease</keyword>
<dbReference type="Gene3D" id="1.10.287.2250">
    <property type="match status" value="1"/>
</dbReference>
<evidence type="ECO:0000256" key="1">
    <source>
        <dbReference type="ARBA" id="ARBA00008455"/>
    </source>
</evidence>
<protein>
    <submittedName>
        <fullName evidence="9">Cathepsin S</fullName>
    </submittedName>
</protein>
<dbReference type="InterPro" id="IPR039417">
    <property type="entry name" value="Peptidase_C1A_papain-like"/>
</dbReference>
<feature type="domain" description="Cathepsin propeptide inhibitor" evidence="8">
    <location>
        <begin position="39"/>
        <end position="98"/>
    </location>
</feature>
<organism evidence="9 10">
    <name type="scientific">Sparus aurata</name>
    <name type="common">Gilthead sea bream</name>
    <dbReference type="NCBI Taxonomy" id="8175"/>
    <lineage>
        <taxon>Eukaryota</taxon>
        <taxon>Metazoa</taxon>
        <taxon>Chordata</taxon>
        <taxon>Craniata</taxon>
        <taxon>Vertebrata</taxon>
        <taxon>Euteleostomi</taxon>
        <taxon>Actinopterygii</taxon>
        <taxon>Neopterygii</taxon>
        <taxon>Teleostei</taxon>
        <taxon>Neoteleostei</taxon>
        <taxon>Acanthomorphata</taxon>
        <taxon>Eupercaria</taxon>
        <taxon>Spariformes</taxon>
        <taxon>Sparidae</taxon>
        <taxon>Sparus</taxon>
    </lineage>
</organism>
<dbReference type="Ensembl" id="ENSSAUT00010027934.1">
    <property type="protein sequence ID" value="ENSSAUP00010026458.1"/>
    <property type="gene ID" value="ENSSAUG00010011147.1"/>
</dbReference>
<dbReference type="GeneTree" id="ENSGT00940000155176"/>
<dbReference type="InterPro" id="IPR013201">
    <property type="entry name" value="Prot_inhib_I29"/>
</dbReference>
<accession>A0A671VHW0</accession>
<name>A0A671VHW0_SPAAU</name>
<dbReference type="GO" id="GO:0006508">
    <property type="term" value="P:proteolysis"/>
    <property type="evidence" value="ECO:0007669"/>
    <property type="project" value="UniProtKB-KW"/>
</dbReference>
<reference evidence="9" key="2">
    <citation type="submission" date="2025-08" db="UniProtKB">
        <authorList>
            <consortium name="Ensembl"/>
        </authorList>
    </citation>
    <scope>IDENTIFICATION</scope>
</reference>
<dbReference type="GO" id="GO:0008234">
    <property type="term" value="F:cysteine-type peptidase activity"/>
    <property type="evidence" value="ECO:0007669"/>
    <property type="project" value="UniProtKB-KW"/>
</dbReference>
<dbReference type="FunFam" id="3.90.70.10:FF:000006">
    <property type="entry name" value="Cathepsin S"/>
    <property type="match status" value="1"/>
</dbReference>
<feature type="signal peptide" evidence="6">
    <location>
        <begin position="1"/>
        <end position="29"/>
    </location>
</feature>
<feature type="domain" description="Peptidase C1A papain C-terminal" evidence="7">
    <location>
        <begin position="122"/>
        <end position="339"/>
    </location>
</feature>
<evidence type="ECO:0000256" key="3">
    <source>
        <dbReference type="ARBA" id="ARBA00022801"/>
    </source>
</evidence>
<dbReference type="PRINTS" id="PR00705">
    <property type="entry name" value="PAPAIN"/>
</dbReference>
<dbReference type="Proteomes" id="UP000472265">
    <property type="component" value="Chromosome 17"/>
</dbReference>
<keyword evidence="10" id="KW-1185">Reference proteome</keyword>
<dbReference type="Pfam" id="PF00112">
    <property type="entry name" value="Peptidase_C1"/>
    <property type="match status" value="1"/>
</dbReference>
<keyword evidence="5" id="KW-1015">Disulfide bond</keyword>
<dbReference type="InterPro" id="IPR013128">
    <property type="entry name" value="Peptidase_C1A"/>
</dbReference>
<dbReference type="InterPro" id="IPR038765">
    <property type="entry name" value="Papain-like_cys_pep_sf"/>
</dbReference>
<evidence type="ECO:0000313" key="10">
    <source>
        <dbReference type="Proteomes" id="UP000472265"/>
    </source>
</evidence>
<dbReference type="SMART" id="SM00645">
    <property type="entry name" value="Pept_C1"/>
    <property type="match status" value="1"/>
</dbReference>
<evidence type="ECO:0000256" key="2">
    <source>
        <dbReference type="ARBA" id="ARBA00022670"/>
    </source>
</evidence>
<feature type="chain" id="PRO_5025445831" evidence="6">
    <location>
        <begin position="30"/>
        <end position="340"/>
    </location>
</feature>
<dbReference type="InterPro" id="IPR025661">
    <property type="entry name" value="Pept_asp_AS"/>
</dbReference>
<evidence type="ECO:0000259" key="8">
    <source>
        <dbReference type="SMART" id="SM00848"/>
    </source>
</evidence>
<gene>
    <name evidence="9" type="primary">CTSS</name>
</gene>
<keyword evidence="4" id="KW-0788">Thiol protease</keyword>